<reference evidence="1 2" key="1">
    <citation type="submission" date="2015-09" db="EMBL/GenBank/DDBJ databases">
        <authorList>
            <consortium name="Swine Surveillance"/>
        </authorList>
    </citation>
    <scope>NUCLEOTIDE SEQUENCE [LARGE SCALE GENOMIC DNA]</scope>
    <source>
        <strain evidence="1 2">CECT 4292</strain>
    </source>
</reference>
<accession>A0A0P1F4D2</accession>
<proteinExistence type="predicted"/>
<gene>
    <name evidence="1" type="ORF">RUA4292_03035</name>
</gene>
<name>A0A0P1F4D2_9RHOB</name>
<sequence>MVHKGTHILFSNMIEGIDRIQAFAARNTRTRLYHCKDPSALPLACNRFKGALSIAAGFA</sequence>
<organism evidence="1 2">
    <name type="scientific">Ruegeria atlantica</name>
    <dbReference type="NCBI Taxonomy" id="81569"/>
    <lineage>
        <taxon>Bacteria</taxon>
        <taxon>Pseudomonadati</taxon>
        <taxon>Pseudomonadota</taxon>
        <taxon>Alphaproteobacteria</taxon>
        <taxon>Rhodobacterales</taxon>
        <taxon>Roseobacteraceae</taxon>
        <taxon>Ruegeria</taxon>
    </lineage>
</organism>
<dbReference type="EMBL" id="CYPU01000049">
    <property type="protein sequence ID" value="CUH48845.1"/>
    <property type="molecule type" value="Genomic_DNA"/>
</dbReference>
<dbReference type="Proteomes" id="UP000050783">
    <property type="component" value="Unassembled WGS sequence"/>
</dbReference>
<protein>
    <submittedName>
        <fullName evidence="1">Uncharacterized protein</fullName>
    </submittedName>
</protein>
<dbReference type="AlphaFoldDB" id="A0A0P1F4D2"/>
<evidence type="ECO:0000313" key="1">
    <source>
        <dbReference type="EMBL" id="CUH48845.1"/>
    </source>
</evidence>
<evidence type="ECO:0000313" key="2">
    <source>
        <dbReference type="Proteomes" id="UP000050783"/>
    </source>
</evidence>